<reference evidence="3 4" key="1">
    <citation type="submission" date="2018-10" db="EMBL/GenBank/DDBJ databases">
        <title>Sequencing the genomes of 1000 actinobacteria strains.</title>
        <authorList>
            <person name="Klenk H.-P."/>
        </authorList>
    </citation>
    <scope>NUCLEOTIDE SEQUENCE [LARGE SCALE GENOMIC DNA]</scope>
    <source>
        <strain evidence="3 4">DSM 17894</strain>
    </source>
</reference>
<name>A0A495IFY7_9MICO</name>
<dbReference type="PANTHER" id="PTHR48079:SF6">
    <property type="entry name" value="NAD(P)-BINDING DOMAIN-CONTAINING PROTEIN-RELATED"/>
    <property type="match status" value="1"/>
</dbReference>
<dbReference type="Gene3D" id="3.40.50.720">
    <property type="entry name" value="NAD(P)-binding Rossmann-like Domain"/>
    <property type="match status" value="1"/>
</dbReference>
<feature type="region of interest" description="Disordered" evidence="1">
    <location>
        <begin position="236"/>
        <end position="258"/>
    </location>
</feature>
<evidence type="ECO:0000313" key="4">
    <source>
        <dbReference type="Proteomes" id="UP000280008"/>
    </source>
</evidence>
<keyword evidence="4" id="KW-1185">Reference proteome</keyword>
<proteinExistence type="predicted"/>
<gene>
    <name evidence="3" type="ORF">C8E83_2066</name>
</gene>
<dbReference type="GO" id="GO:0004029">
    <property type="term" value="F:aldehyde dehydrogenase (NAD+) activity"/>
    <property type="evidence" value="ECO:0007669"/>
    <property type="project" value="TreeGrafter"/>
</dbReference>
<accession>A0A495IFY7</accession>
<dbReference type="RefSeq" id="WP_245981582.1">
    <property type="nucleotide sequence ID" value="NZ_RBKS01000001.1"/>
</dbReference>
<dbReference type="SUPFAM" id="SSF51735">
    <property type="entry name" value="NAD(P)-binding Rossmann-fold domains"/>
    <property type="match status" value="1"/>
</dbReference>
<dbReference type="InterPro" id="IPR001509">
    <property type="entry name" value="Epimerase_deHydtase"/>
</dbReference>
<dbReference type="GO" id="GO:0005737">
    <property type="term" value="C:cytoplasm"/>
    <property type="evidence" value="ECO:0007669"/>
    <property type="project" value="TreeGrafter"/>
</dbReference>
<evidence type="ECO:0000256" key="1">
    <source>
        <dbReference type="SAM" id="MobiDB-lite"/>
    </source>
</evidence>
<dbReference type="AlphaFoldDB" id="A0A495IFY7"/>
<organism evidence="3 4">
    <name type="scientific">Frondihabitans australicus</name>
    <dbReference type="NCBI Taxonomy" id="386892"/>
    <lineage>
        <taxon>Bacteria</taxon>
        <taxon>Bacillati</taxon>
        <taxon>Actinomycetota</taxon>
        <taxon>Actinomycetes</taxon>
        <taxon>Micrococcales</taxon>
        <taxon>Microbacteriaceae</taxon>
        <taxon>Frondihabitans</taxon>
    </lineage>
</organism>
<evidence type="ECO:0000313" key="3">
    <source>
        <dbReference type="EMBL" id="RKR74932.1"/>
    </source>
</evidence>
<dbReference type="Proteomes" id="UP000280008">
    <property type="component" value="Unassembled WGS sequence"/>
</dbReference>
<sequence length="291" mass="31111">MPGESTITVLIAGCGDLGTETGLLLAARGHRVIGVRRSADVLPAAFARQSIDLTHDAPHVPADVDVVIVALAATERTAEAYRAVYVDGLRHVLEGAASARATPRLLLVSSTAVYGVDDGSWVDERTPTDPNTPTAKVLREAETIVERYEGESSILRLGGVYGPGRTRLIDQVRAGDCRVPRGSHMTNRIHRDDAARALVHLALLRSAPPPVLIGVDDEPAQLGDVLGFLARSLDVREPPSGRNQGAGAGRKPTGDRRLANDLLRSTGFRFRYPSYREGYAAVLAGEGIRHP</sequence>
<dbReference type="InterPro" id="IPR036291">
    <property type="entry name" value="NAD(P)-bd_dom_sf"/>
</dbReference>
<feature type="domain" description="NAD-dependent epimerase/dehydratase" evidence="2">
    <location>
        <begin position="10"/>
        <end position="202"/>
    </location>
</feature>
<evidence type="ECO:0000259" key="2">
    <source>
        <dbReference type="Pfam" id="PF01370"/>
    </source>
</evidence>
<dbReference type="PANTHER" id="PTHR48079">
    <property type="entry name" value="PROTEIN YEEZ"/>
    <property type="match status" value="1"/>
</dbReference>
<dbReference type="InterPro" id="IPR051783">
    <property type="entry name" value="NAD(P)-dependent_oxidoreduct"/>
</dbReference>
<dbReference type="EMBL" id="RBKS01000001">
    <property type="protein sequence ID" value="RKR74932.1"/>
    <property type="molecule type" value="Genomic_DNA"/>
</dbReference>
<comment type="caution">
    <text evidence="3">The sequence shown here is derived from an EMBL/GenBank/DDBJ whole genome shotgun (WGS) entry which is preliminary data.</text>
</comment>
<dbReference type="Pfam" id="PF01370">
    <property type="entry name" value="Epimerase"/>
    <property type="match status" value="1"/>
</dbReference>
<protein>
    <submittedName>
        <fullName evidence="3">Nucleoside-diphosphate-sugar epimerase</fullName>
    </submittedName>
</protein>